<dbReference type="InterPro" id="IPR006480">
    <property type="entry name" value="Phage_holin_4_1"/>
</dbReference>
<comment type="caution">
    <text evidence="6">The sequence shown here is derived from an EMBL/GenBank/DDBJ whole genome shotgun (WGS) entry which is preliminary data.</text>
</comment>
<evidence type="ECO:0000313" key="7">
    <source>
        <dbReference type="Proteomes" id="UP000661435"/>
    </source>
</evidence>
<dbReference type="GO" id="GO:0016020">
    <property type="term" value="C:membrane"/>
    <property type="evidence" value="ECO:0007669"/>
    <property type="project" value="UniProtKB-SubCell"/>
</dbReference>
<organism evidence="6 7">
    <name type="scientific">Lawsonibacter hominis</name>
    <dbReference type="NCBI Taxonomy" id="2763053"/>
    <lineage>
        <taxon>Bacteria</taxon>
        <taxon>Bacillati</taxon>
        <taxon>Bacillota</taxon>
        <taxon>Clostridia</taxon>
        <taxon>Eubacteriales</taxon>
        <taxon>Oscillospiraceae</taxon>
        <taxon>Lawsonibacter</taxon>
    </lineage>
</organism>
<proteinExistence type="predicted"/>
<evidence type="ECO:0000256" key="5">
    <source>
        <dbReference type="SAM" id="Phobius"/>
    </source>
</evidence>
<accession>A0A8J6JEU7</accession>
<dbReference type="Proteomes" id="UP000661435">
    <property type="component" value="Unassembled WGS sequence"/>
</dbReference>
<dbReference type="AlphaFoldDB" id="A0A8J6JEU7"/>
<keyword evidence="7" id="KW-1185">Reference proteome</keyword>
<keyword evidence="2 5" id="KW-0812">Transmembrane</keyword>
<evidence type="ECO:0000256" key="2">
    <source>
        <dbReference type="ARBA" id="ARBA00022692"/>
    </source>
</evidence>
<evidence type="ECO:0000256" key="3">
    <source>
        <dbReference type="ARBA" id="ARBA00022989"/>
    </source>
</evidence>
<dbReference type="EMBL" id="JACOPP010000011">
    <property type="protein sequence ID" value="MBC5733929.1"/>
    <property type="molecule type" value="Genomic_DNA"/>
</dbReference>
<reference evidence="6" key="1">
    <citation type="submission" date="2020-08" db="EMBL/GenBank/DDBJ databases">
        <title>Genome public.</title>
        <authorList>
            <person name="Liu C."/>
            <person name="Sun Q."/>
        </authorList>
    </citation>
    <scope>NUCLEOTIDE SEQUENCE</scope>
    <source>
        <strain evidence="6">NSJ-51</strain>
    </source>
</reference>
<dbReference type="RefSeq" id="WP_186907820.1">
    <property type="nucleotide sequence ID" value="NZ_JACOPP010000011.1"/>
</dbReference>
<keyword evidence="4 5" id="KW-0472">Membrane</keyword>
<feature type="transmembrane region" description="Helical" evidence="5">
    <location>
        <begin position="35"/>
        <end position="54"/>
    </location>
</feature>
<keyword evidence="3 5" id="KW-1133">Transmembrane helix</keyword>
<dbReference type="NCBIfam" id="TIGR01593">
    <property type="entry name" value="holin_tox_secr"/>
    <property type="match status" value="1"/>
</dbReference>
<gene>
    <name evidence="6" type="ORF">H8S57_09360</name>
</gene>
<evidence type="ECO:0000256" key="4">
    <source>
        <dbReference type="ARBA" id="ARBA00023136"/>
    </source>
</evidence>
<evidence type="ECO:0000313" key="6">
    <source>
        <dbReference type="EMBL" id="MBC5733929.1"/>
    </source>
</evidence>
<comment type="subcellular location">
    <subcellularLocation>
        <location evidence="1">Membrane</location>
        <topology evidence="1">Multi-pass membrane protein</topology>
    </subcellularLocation>
</comment>
<dbReference type="Pfam" id="PF05105">
    <property type="entry name" value="Phage_holin_4_1"/>
    <property type="match status" value="1"/>
</dbReference>
<protein>
    <submittedName>
        <fullName evidence="6">Phage holin family protein</fullName>
    </submittedName>
</protein>
<sequence>MENVVHIKNAVLAALAALGTFVANALGGWDAALQVLIGLMAADYVTGLIVAGVFKRSGKSETGALESRAGFKGLVRKCTILMLVWVAAMLDRLTGAAYIRTAVCLFFIGNEGLSILENTALMGVKYPAFIRNALEAMRDKGDGGKADTNA</sequence>
<evidence type="ECO:0000256" key="1">
    <source>
        <dbReference type="ARBA" id="ARBA00004141"/>
    </source>
</evidence>
<name>A0A8J6JEU7_9FIRM</name>